<dbReference type="InterPro" id="IPR047115">
    <property type="entry name" value="ARSB"/>
</dbReference>
<dbReference type="GO" id="GO:0008484">
    <property type="term" value="F:sulfuric ester hydrolase activity"/>
    <property type="evidence" value="ECO:0007669"/>
    <property type="project" value="UniProtKB-ARBA"/>
</dbReference>
<keyword evidence="5" id="KW-0106">Calcium</keyword>
<dbReference type="Pfam" id="PF00884">
    <property type="entry name" value="Sulfatase"/>
    <property type="match status" value="1"/>
</dbReference>
<comment type="similarity">
    <text evidence="2">Belongs to the sulfatase family.</text>
</comment>
<evidence type="ECO:0000313" key="10">
    <source>
        <dbReference type="Proteomes" id="UP001519460"/>
    </source>
</evidence>
<name>A0ABD0J617_9CAEN</name>
<evidence type="ECO:0000256" key="5">
    <source>
        <dbReference type="ARBA" id="ARBA00022837"/>
    </source>
</evidence>
<comment type="cofactor">
    <cofactor evidence="1">
        <name>Ca(2+)</name>
        <dbReference type="ChEBI" id="CHEBI:29108"/>
    </cofactor>
</comment>
<keyword evidence="3" id="KW-0479">Metal-binding</keyword>
<dbReference type="Gene3D" id="3.40.720.10">
    <property type="entry name" value="Alkaline Phosphatase, subunit A"/>
    <property type="match status" value="1"/>
</dbReference>
<dbReference type="CDD" id="cd16029">
    <property type="entry name" value="4-S"/>
    <property type="match status" value="1"/>
</dbReference>
<evidence type="ECO:0000256" key="6">
    <source>
        <dbReference type="ARBA" id="ARBA00023180"/>
    </source>
</evidence>
<reference evidence="9 10" key="1">
    <citation type="journal article" date="2023" name="Sci. Data">
        <title>Genome assembly of the Korean intertidal mud-creeper Batillaria attramentaria.</title>
        <authorList>
            <person name="Patra A.K."/>
            <person name="Ho P.T."/>
            <person name="Jun S."/>
            <person name="Lee S.J."/>
            <person name="Kim Y."/>
            <person name="Won Y.J."/>
        </authorList>
    </citation>
    <scope>NUCLEOTIDE SEQUENCE [LARGE SCALE GENOMIC DNA]</scope>
    <source>
        <strain evidence="9">Wonlab-2016</strain>
    </source>
</reference>
<dbReference type="InterPro" id="IPR024607">
    <property type="entry name" value="Sulfatase_CS"/>
</dbReference>
<evidence type="ECO:0000256" key="4">
    <source>
        <dbReference type="ARBA" id="ARBA00022801"/>
    </source>
</evidence>
<evidence type="ECO:0000256" key="7">
    <source>
        <dbReference type="SAM" id="MobiDB-lite"/>
    </source>
</evidence>
<proteinExistence type="inferred from homology"/>
<protein>
    <recommendedName>
        <fullName evidence="8">Sulfatase N-terminal domain-containing protein</fullName>
    </recommendedName>
</protein>
<keyword evidence="10" id="KW-1185">Reference proteome</keyword>
<comment type="caution">
    <text evidence="9">The sequence shown here is derived from an EMBL/GenBank/DDBJ whole genome shotgun (WGS) entry which is preliminary data.</text>
</comment>
<dbReference type="GO" id="GO:0046872">
    <property type="term" value="F:metal ion binding"/>
    <property type="evidence" value="ECO:0007669"/>
    <property type="project" value="UniProtKB-KW"/>
</dbReference>
<sequence length="470" mass="53649">MATKALTVTMLAMLDASCSRERTRMLTPSNSRELTSHYLKDTSKVAQAYELAATRWNDVGWHNPTMVTPNLDKYARAGVILNSSYVQYFCSPSRNAFMTGYFPYHTGLQHQVILDGTPRYLPLSFTTLPQHLKKAGYATHIVGKWHLGMCDWKLTPTYRGFDSFFGYYSGMEDYYTHMEHFKTDEGYDLRNDTEVFRDPQETHFNYLFTQHAIDVIEQHDPSTPLYLYLPFHLVHAPLQVPMRFENMYKNIQNGSRRTFCGMVSMMDESFGNITKALERAGLLDNALLVFTTDNGGPVNGGANNWPLRGGKTTFWEGGTRGSAFVYSTSLLKKTGYVNNGMMHAVDWFPTILQLAGLPAEAGIDGVDQWDMLSNDGPSKREEFVYNIDTILNTSDQQLQPKWPPRLYNIKEDPEERDNLAEAQPDMMRFMLTRLDQWMKSGVPPQNQPLDPRGNPKNWGGVWTPGWCTPK</sequence>
<dbReference type="EMBL" id="JACVVK020000635">
    <property type="protein sequence ID" value="KAK7461570.1"/>
    <property type="molecule type" value="Genomic_DNA"/>
</dbReference>
<evidence type="ECO:0000259" key="8">
    <source>
        <dbReference type="Pfam" id="PF00884"/>
    </source>
</evidence>
<organism evidence="9 10">
    <name type="scientific">Batillaria attramentaria</name>
    <dbReference type="NCBI Taxonomy" id="370345"/>
    <lineage>
        <taxon>Eukaryota</taxon>
        <taxon>Metazoa</taxon>
        <taxon>Spiralia</taxon>
        <taxon>Lophotrochozoa</taxon>
        <taxon>Mollusca</taxon>
        <taxon>Gastropoda</taxon>
        <taxon>Caenogastropoda</taxon>
        <taxon>Sorbeoconcha</taxon>
        <taxon>Cerithioidea</taxon>
        <taxon>Batillariidae</taxon>
        <taxon>Batillaria</taxon>
    </lineage>
</organism>
<dbReference type="PANTHER" id="PTHR10342">
    <property type="entry name" value="ARYLSULFATASE"/>
    <property type="match status" value="1"/>
</dbReference>
<dbReference type="PROSITE" id="PS00149">
    <property type="entry name" value="SULFATASE_2"/>
    <property type="match status" value="1"/>
</dbReference>
<dbReference type="InterPro" id="IPR000917">
    <property type="entry name" value="Sulfatase_N"/>
</dbReference>
<gene>
    <name evidence="9" type="ORF">BaRGS_00038687</name>
</gene>
<dbReference type="InterPro" id="IPR017850">
    <property type="entry name" value="Alkaline_phosphatase_core_sf"/>
</dbReference>
<keyword evidence="6" id="KW-0325">Glycoprotein</keyword>
<evidence type="ECO:0000256" key="1">
    <source>
        <dbReference type="ARBA" id="ARBA00001913"/>
    </source>
</evidence>
<feature type="region of interest" description="Disordered" evidence="7">
    <location>
        <begin position="442"/>
        <end position="470"/>
    </location>
</feature>
<evidence type="ECO:0000256" key="2">
    <source>
        <dbReference type="ARBA" id="ARBA00008779"/>
    </source>
</evidence>
<feature type="domain" description="Sulfatase N-terminal" evidence="8">
    <location>
        <begin position="55"/>
        <end position="356"/>
    </location>
</feature>
<accession>A0ABD0J617</accession>
<evidence type="ECO:0000256" key="3">
    <source>
        <dbReference type="ARBA" id="ARBA00022723"/>
    </source>
</evidence>
<dbReference type="SUPFAM" id="SSF53649">
    <property type="entry name" value="Alkaline phosphatase-like"/>
    <property type="match status" value="1"/>
</dbReference>
<keyword evidence="4" id="KW-0378">Hydrolase</keyword>
<dbReference type="AlphaFoldDB" id="A0ABD0J617"/>
<dbReference type="PANTHER" id="PTHR10342:SF273">
    <property type="entry name" value="RE14504P"/>
    <property type="match status" value="1"/>
</dbReference>
<evidence type="ECO:0000313" key="9">
    <source>
        <dbReference type="EMBL" id="KAK7461570.1"/>
    </source>
</evidence>
<dbReference type="Proteomes" id="UP001519460">
    <property type="component" value="Unassembled WGS sequence"/>
</dbReference>